<dbReference type="EMBL" id="BAAAEW010000033">
    <property type="protein sequence ID" value="GAA0762497.1"/>
    <property type="molecule type" value="Genomic_DNA"/>
</dbReference>
<evidence type="ECO:0000256" key="5">
    <source>
        <dbReference type="ARBA" id="ARBA00022917"/>
    </source>
</evidence>
<feature type="short sequence motif" description="'KMSKS' region" evidence="7">
    <location>
        <begin position="257"/>
        <end position="261"/>
    </location>
</feature>
<evidence type="ECO:0000259" key="9">
    <source>
        <dbReference type="Pfam" id="PF19269"/>
    </source>
</evidence>
<keyword evidence="11" id="KW-1185">Reference proteome</keyword>
<feature type="domain" description="Glutamyl/glutaminyl-tRNA synthetase class Ib catalytic" evidence="8">
    <location>
        <begin position="10"/>
        <end position="325"/>
    </location>
</feature>
<evidence type="ECO:0000313" key="10">
    <source>
        <dbReference type="EMBL" id="GAA0762497.1"/>
    </source>
</evidence>
<dbReference type="InterPro" id="IPR045462">
    <property type="entry name" value="aa-tRNA-synth_I_cd-bd"/>
</dbReference>
<comment type="caution">
    <text evidence="10">The sequence shown here is derived from an EMBL/GenBank/DDBJ whole genome shotgun (WGS) entry which is preliminary data.</text>
</comment>
<comment type="caution">
    <text evidence="7">Lacks conserved residue(s) required for the propagation of feature annotation.</text>
</comment>
<feature type="domain" description="Aminoacyl-tRNA synthetase class I anticodon-binding" evidence="9">
    <location>
        <begin position="340"/>
        <end position="485"/>
    </location>
</feature>
<dbReference type="Gene3D" id="3.40.50.620">
    <property type="entry name" value="HUPs"/>
    <property type="match status" value="1"/>
</dbReference>
<dbReference type="EC" id="6.1.1.17" evidence="7"/>
<organism evidence="10 11">
    <name type="scientific">Ideonella azotifigens</name>
    <dbReference type="NCBI Taxonomy" id="513160"/>
    <lineage>
        <taxon>Bacteria</taxon>
        <taxon>Pseudomonadati</taxon>
        <taxon>Pseudomonadota</taxon>
        <taxon>Betaproteobacteria</taxon>
        <taxon>Burkholderiales</taxon>
        <taxon>Sphaerotilaceae</taxon>
        <taxon>Ideonella</taxon>
    </lineage>
</organism>
<feature type="short sequence motif" description="'HIGH' region" evidence="7">
    <location>
        <begin position="16"/>
        <end position="26"/>
    </location>
</feature>
<name>A0ABN1KCK3_9BURK</name>
<evidence type="ECO:0000259" key="8">
    <source>
        <dbReference type="Pfam" id="PF00749"/>
    </source>
</evidence>
<keyword evidence="5 7" id="KW-0648">Protein biosynthesis</keyword>
<dbReference type="InterPro" id="IPR020751">
    <property type="entry name" value="aa-tRNA-synth_I_codon-bd_sub2"/>
</dbReference>
<evidence type="ECO:0000256" key="7">
    <source>
        <dbReference type="HAMAP-Rule" id="MF_00022"/>
    </source>
</evidence>
<evidence type="ECO:0000256" key="6">
    <source>
        <dbReference type="ARBA" id="ARBA00023146"/>
    </source>
</evidence>
<dbReference type="InterPro" id="IPR000924">
    <property type="entry name" value="Glu/Gln-tRNA-synth"/>
</dbReference>
<dbReference type="SUPFAM" id="SSF52374">
    <property type="entry name" value="Nucleotidylyl transferase"/>
    <property type="match status" value="1"/>
</dbReference>
<sequence length="485" mass="53651">MSQAQPSKRVRTRIAPSPTGFLHLGTARTALFSWAYARHFDGDFVLRIEDTDVARSTQASVEQIIASMDWLGLGYDEGPIYQMQRLARYQSVIEQMLAAGTAYHCYSTPEELDALREAQKARGEKTGYDGRWRPAPGKTLPEVPAGVKPVVRFANPQDGEVSWHDLVKGQITIANREIDDLIIQRPPADDAPPGTPGVPTYNFAVVVDDWDMGITHVFRGDEHVNNTPWQINIFNALGAPLPQFGHVPVILGDDGLKLSKRRGAVSVTAYEENGYLPEAMLNYLARLGWSHGDDELFSREQLVEWFDGQHLSRSPAQWDPAKLAWVNAQYIKQTDDLRLAEMAAAQLRRRGIAVLESSPGSQHGVTAAMCALFKDRCSTTVELADWLAMYFAPVQPAEAELAQHVTDAVRPALAALATRLQALAEWDKASIQQAIKETIGEQGLKMPQLAIPVRVLVCGRAQTPSVDAVLSLFDRQVVVERLRNA</sequence>
<dbReference type="InterPro" id="IPR033910">
    <property type="entry name" value="GluRS_core"/>
</dbReference>
<comment type="function">
    <text evidence="7">Catalyzes the attachment of glutamate to tRNA(Glu) in a two-step reaction: glutamate is first activated by ATP to form Glu-AMP and then transferred to the acceptor end of tRNA(Glu).</text>
</comment>
<dbReference type="HAMAP" id="MF_00022">
    <property type="entry name" value="Glu_tRNA_synth_type1"/>
    <property type="match status" value="1"/>
</dbReference>
<comment type="subcellular location">
    <subcellularLocation>
        <location evidence="7">Cytoplasm</location>
    </subcellularLocation>
</comment>
<dbReference type="Proteomes" id="UP001500279">
    <property type="component" value="Unassembled WGS sequence"/>
</dbReference>
<dbReference type="SUPFAM" id="SSF48163">
    <property type="entry name" value="An anticodon-binding domain of class I aminoacyl-tRNA synthetases"/>
    <property type="match status" value="1"/>
</dbReference>
<comment type="catalytic activity">
    <reaction evidence="7">
        <text>tRNA(Glu) + L-glutamate + ATP = L-glutamyl-tRNA(Glu) + AMP + diphosphate</text>
        <dbReference type="Rhea" id="RHEA:23540"/>
        <dbReference type="Rhea" id="RHEA-COMP:9663"/>
        <dbReference type="Rhea" id="RHEA-COMP:9680"/>
        <dbReference type="ChEBI" id="CHEBI:29985"/>
        <dbReference type="ChEBI" id="CHEBI:30616"/>
        <dbReference type="ChEBI" id="CHEBI:33019"/>
        <dbReference type="ChEBI" id="CHEBI:78442"/>
        <dbReference type="ChEBI" id="CHEBI:78520"/>
        <dbReference type="ChEBI" id="CHEBI:456215"/>
        <dbReference type="EC" id="6.1.1.17"/>
    </reaction>
</comment>
<gene>
    <name evidence="7 10" type="primary">gltX</name>
    <name evidence="10" type="ORF">GCM10009107_47040</name>
</gene>
<dbReference type="InterPro" id="IPR001412">
    <property type="entry name" value="aa-tRNA-synth_I_CS"/>
</dbReference>
<proteinExistence type="inferred from homology"/>
<dbReference type="InterPro" id="IPR004527">
    <property type="entry name" value="Glu-tRNA-ligase_bac/mito"/>
</dbReference>
<dbReference type="PRINTS" id="PR00987">
    <property type="entry name" value="TRNASYNTHGLU"/>
</dbReference>
<keyword evidence="4 7" id="KW-0067">ATP-binding</keyword>
<dbReference type="InterPro" id="IPR014729">
    <property type="entry name" value="Rossmann-like_a/b/a_fold"/>
</dbReference>
<dbReference type="Gene3D" id="1.10.10.350">
    <property type="match status" value="1"/>
</dbReference>
<evidence type="ECO:0000313" key="11">
    <source>
        <dbReference type="Proteomes" id="UP001500279"/>
    </source>
</evidence>
<dbReference type="Pfam" id="PF19269">
    <property type="entry name" value="Anticodon_2"/>
    <property type="match status" value="1"/>
</dbReference>
<dbReference type="InterPro" id="IPR008925">
    <property type="entry name" value="aa_tRNA-synth_I_cd-bd_sf"/>
</dbReference>
<keyword evidence="2 7" id="KW-0436">Ligase</keyword>
<dbReference type="RefSeq" id="WP_141288205.1">
    <property type="nucleotide sequence ID" value="NZ_BAAAEW010000033.1"/>
</dbReference>
<keyword evidence="7" id="KW-0963">Cytoplasm</keyword>
<dbReference type="PANTHER" id="PTHR43311:SF2">
    <property type="entry name" value="GLUTAMATE--TRNA LIGASE, MITOCHONDRIAL-RELATED"/>
    <property type="match status" value="1"/>
</dbReference>
<reference evidence="10 11" key="1">
    <citation type="journal article" date="2019" name="Int. J. Syst. Evol. Microbiol.">
        <title>The Global Catalogue of Microorganisms (GCM) 10K type strain sequencing project: providing services to taxonomists for standard genome sequencing and annotation.</title>
        <authorList>
            <consortium name="The Broad Institute Genomics Platform"/>
            <consortium name="The Broad Institute Genome Sequencing Center for Infectious Disease"/>
            <person name="Wu L."/>
            <person name="Ma J."/>
        </authorList>
    </citation>
    <scope>NUCLEOTIDE SEQUENCE [LARGE SCALE GENOMIC DNA]</scope>
    <source>
        <strain evidence="10 11">JCM 15503</strain>
    </source>
</reference>
<dbReference type="GO" id="GO:0016874">
    <property type="term" value="F:ligase activity"/>
    <property type="evidence" value="ECO:0007669"/>
    <property type="project" value="UniProtKB-KW"/>
</dbReference>
<evidence type="ECO:0000256" key="2">
    <source>
        <dbReference type="ARBA" id="ARBA00022598"/>
    </source>
</evidence>
<comment type="similarity">
    <text evidence="1 7">Belongs to the class-I aminoacyl-tRNA synthetase family. Glutamate--tRNA ligase type 1 subfamily.</text>
</comment>
<dbReference type="InterPro" id="IPR049940">
    <property type="entry name" value="GluQ/Sye"/>
</dbReference>
<keyword evidence="6 7" id="KW-0030">Aminoacyl-tRNA synthetase</keyword>
<dbReference type="PANTHER" id="PTHR43311">
    <property type="entry name" value="GLUTAMATE--TRNA LIGASE"/>
    <property type="match status" value="1"/>
</dbReference>
<comment type="subunit">
    <text evidence="7">Monomer.</text>
</comment>
<evidence type="ECO:0000256" key="3">
    <source>
        <dbReference type="ARBA" id="ARBA00022741"/>
    </source>
</evidence>
<evidence type="ECO:0000256" key="4">
    <source>
        <dbReference type="ARBA" id="ARBA00022840"/>
    </source>
</evidence>
<keyword evidence="3 7" id="KW-0547">Nucleotide-binding</keyword>
<dbReference type="PROSITE" id="PS00178">
    <property type="entry name" value="AA_TRNA_LIGASE_I"/>
    <property type="match status" value="1"/>
</dbReference>
<feature type="binding site" evidence="7">
    <location>
        <position position="260"/>
    </location>
    <ligand>
        <name>ATP</name>
        <dbReference type="ChEBI" id="CHEBI:30616"/>
    </ligand>
</feature>
<dbReference type="NCBIfam" id="TIGR00464">
    <property type="entry name" value="gltX_bact"/>
    <property type="match status" value="1"/>
</dbReference>
<accession>A0ABN1KCK3</accession>
<dbReference type="InterPro" id="IPR020058">
    <property type="entry name" value="Glu/Gln-tRNA-synth_Ib_cat-dom"/>
</dbReference>
<dbReference type="Pfam" id="PF00749">
    <property type="entry name" value="tRNA-synt_1c"/>
    <property type="match status" value="1"/>
</dbReference>
<protein>
    <recommendedName>
        <fullName evidence="7">Glutamate--tRNA ligase</fullName>
        <ecNumber evidence="7">6.1.1.17</ecNumber>
    </recommendedName>
    <alternativeName>
        <fullName evidence="7">Glutamyl-tRNA synthetase</fullName>
        <shortName evidence="7">GluRS</shortName>
    </alternativeName>
</protein>
<dbReference type="CDD" id="cd00808">
    <property type="entry name" value="GluRS_core"/>
    <property type="match status" value="1"/>
</dbReference>
<evidence type="ECO:0000256" key="1">
    <source>
        <dbReference type="ARBA" id="ARBA00007894"/>
    </source>
</evidence>